<evidence type="ECO:0000256" key="1">
    <source>
        <dbReference type="SAM" id="MobiDB-lite"/>
    </source>
</evidence>
<dbReference type="EMBL" id="JASDAP010000010">
    <property type="protein sequence ID" value="KAK1895468.1"/>
    <property type="molecule type" value="Genomic_DNA"/>
</dbReference>
<gene>
    <name evidence="2" type="ORF">KUDE01_020919</name>
</gene>
<dbReference type="Proteomes" id="UP001228049">
    <property type="component" value="Unassembled WGS sequence"/>
</dbReference>
<sequence length="86" mass="9233">MVIHLFVHRTTKRPPTPPALRRTSPGLPVLPTDAAPPDGPAAPPPPPPHPPPLPPPPPLCSHPSPLHKHSSSFTYSHAFHIETIII</sequence>
<feature type="compositionally biased region" description="Basic residues" evidence="1">
    <location>
        <begin position="1"/>
        <end position="12"/>
    </location>
</feature>
<name>A0AAD9C5Y2_DISEL</name>
<feature type="compositionally biased region" description="Pro residues" evidence="1">
    <location>
        <begin position="37"/>
        <end position="60"/>
    </location>
</feature>
<dbReference type="AlphaFoldDB" id="A0AAD9C5Y2"/>
<accession>A0AAD9C5Y2</accession>
<evidence type="ECO:0000313" key="2">
    <source>
        <dbReference type="EMBL" id="KAK1895468.1"/>
    </source>
</evidence>
<protein>
    <submittedName>
        <fullName evidence="2">Dystrophin isoform B</fullName>
    </submittedName>
</protein>
<keyword evidence="3" id="KW-1185">Reference proteome</keyword>
<reference evidence="2" key="1">
    <citation type="submission" date="2023-04" db="EMBL/GenBank/DDBJ databases">
        <title>Chromosome-level genome of Chaenocephalus aceratus.</title>
        <authorList>
            <person name="Park H."/>
        </authorList>
    </citation>
    <scope>NUCLEOTIDE SEQUENCE</scope>
    <source>
        <strain evidence="2">DE</strain>
        <tissue evidence="2">Muscle</tissue>
    </source>
</reference>
<comment type="caution">
    <text evidence="2">The sequence shown here is derived from an EMBL/GenBank/DDBJ whole genome shotgun (WGS) entry which is preliminary data.</text>
</comment>
<organism evidence="2 3">
    <name type="scientific">Dissostichus eleginoides</name>
    <name type="common">Patagonian toothfish</name>
    <name type="synonym">Dissostichus amissus</name>
    <dbReference type="NCBI Taxonomy" id="100907"/>
    <lineage>
        <taxon>Eukaryota</taxon>
        <taxon>Metazoa</taxon>
        <taxon>Chordata</taxon>
        <taxon>Craniata</taxon>
        <taxon>Vertebrata</taxon>
        <taxon>Euteleostomi</taxon>
        <taxon>Actinopterygii</taxon>
        <taxon>Neopterygii</taxon>
        <taxon>Teleostei</taxon>
        <taxon>Neoteleostei</taxon>
        <taxon>Acanthomorphata</taxon>
        <taxon>Eupercaria</taxon>
        <taxon>Perciformes</taxon>
        <taxon>Notothenioidei</taxon>
        <taxon>Nototheniidae</taxon>
        <taxon>Dissostichus</taxon>
    </lineage>
</organism>
<feature type="region of interest" description="Disordered" evidence="1">
    <location>
        <begin position="1"/>
        <end position="68"/>
    </location>
</feature>
<evidence type="ECO:0000313" key="3">
    <source>
        <dbReference type="Proteomes" id="UP001228049"/>
    </source>
</evidence>
<proteinExistence type="predicted"/>